<evidence type="ECO:0000313" key="2">
    <source>
        <dbReference type="EMBL" id="UTO27695.1"/>
    </source>
</evidence>
<keyword evidence="1" id="KW-0175">Coiled coil</keyword>
<gene>
    <name evidence="2" type="ORF">NMK50_05375</name>
</gene>
<reference evidence="2" key="1">
    <citation type="submission" date="2022-07" db="EMBL/GenBank/DDBJ databases">
        <title>First report of Bartonella spp. in marsupials in Brazil, with a description of Bartonella harrusi sp. nov. and new proposal for taxonomic reclassification of species of the genus Bartonella.</title>
        <authorList>
            <person name="Amaral R.B."/>
        </authorList>
    </citation>
    <scope>NUCLEOTIDE SEQUENCE</scope>
    <source>
        <strain evidence="2">117A</strain>
    </source>
</reference>
<dbReference type="Proteomes" id="UP001059475">
    <property type="component" value="Chromosome"/>
</dbReference>
<dbReference type="RefSeq" id="WP_254769609.1">
    <property type="nucleotide sequence ID" value="NZ_CP101114.1"/>
</dbReference>
<protein>
    <submittedName>
        <fullName evidence="2">Uncharacterized protein</fullName>
    </submittedName>
</protein>
<accession>A0ABY5EUQ1</accession>
<organism evidence="2 3">
    <name type="scientific">Bartonella harrusi</name>
    <dbReference type="NCBI Taxonomy" id="2961895"/>
    <lineage>
        <taxon>Bacteria</taxon>
        <taxon>Pseudomonadati</taxon>
        <taxon>Pseudomonadota</taxon>
        <taxon>Alphaproteobacteria</taxon>
        <taxon>Hyphomicrobiales</taxon>
        <taxon>Bartonellaceae</taxon>
        <taxon>Bartonella</taxon>
    </lineage>
</organism>
<name>A0ABY5EUQ1_9HYPH</name>
<dbReference type="EMBL" id="CP101114">
    <property type="protein sequence ID" value="UTO27695.1"/>
    <property type="molecule type" value="Genomic_DNA"/>
</dbReference>
<sequence length="288" mass="34147">MIFSSHKLLTIAFLFLTLICGFKNAHAEFFLTELSLSGLTLDEKYKRIKERLQVVEKRIKFIEKTFADLTLSQIRVSNTEHDKLIQEQTDLIDERRQLNLKIDDLAKEKRDLIYRAYRARAYEVGEYEKKLIKAKEYLKSQSSYELGFGDGKEYLKEEEINEIVKLYPYFIFICKVDESLLYTEIGPLLRKDFGWKKEDFSWAKDAIKLTDQEFIKGIKELMTVDFDVFEKKVVNTVRDMITHNPSGVRSVPVVCKTIKKMHDIMLPNRRENIINRIGSYIKKWFQQR</sequence>
<evidence type="ECO:0000313" key="3">
    <source>
        <dbReference type="Proteomes" id="UP001059475"/>
    </source>
</evidence>
<evidence type="ECO:0000256" key="1">
    <source>
        <dbReference type="SAM" id="Coils"/>
    </source>
</evidence>
<keyword evidence="3" id="KW-1185">Reference proteome</keyword>
<feature type="coiled-coil region" evidence="1">
    <location>
        <begin position="45"/>
        <end position="108"/>
    </location>
</feature>
<proteinExistence type="predicted"/>